<evidence type="ECO:0000313" key="1">
    <source>
        <dbReference type="EMBL" id="EJX07581.1"/>
    </source>
</evidence>
<dbReference type="EMBL" id="AMCI01000849">
    <property type="protein sequence ID" value="EJX07581.1"/>
    <property type="molecule type" value="Genomic_DNA"/>
</dbReference>
<organism evidence="1">
    <name type="scientific">gut metagenome</name>
    <dbReference type="NCBI Taxonomy" id="749906"/>
    <lineage>
        <taxon>unclassified sequences</taxon>
        <taxon>metagenomes</taxon>
        <taxon>organismal metagenomes</taxon>
    </lineage>
</organism>
<accession>J9D4K4</accession>
<proteinExistence type="predicted"/>
<gene>
    <name evidence="1" type="ORF">EVA_04306</name>
</gene>
<reference evidence="1" key="1">
    <citation type="journal article" date="2012" name="PLoS ONE">
        <title>Gene sets for utilization of primary and secondary nutrition supplies in the distal gut of endangered iberian lynx.</title>
        <authorList>
            <person name="Alcaide M."/>
            <person name="Messina E."/>
            <person name="Richter M."/>
            <person name="Bargiela R."/>
            <person name="Peplies J."/>
            <person name="Huws S.A."/>
            <person name="Newbold C.J."/>
            <person name="Golyshin P.N."/>
            <person name="Simon M.A."/>
            <person name="Lopez G."/>
            <person name="Yakimov M.M."/>
            <person name="Ferrer M."/>
        </authorList>
    </citation>
    <scope>NUCLEOTIDE SEQUENCE</scope>
</reference>
<name>J9D4K4_9ZZZZ</name>
<dbReference type="AlphaFoldDB" id="J9D4K4"/>
<sequence>MLQEPWQYSEQQKVSHANTNFICICSFPKISSHTP</sequence>
<comment type="caution">
    <text evidence="1">The sequence shown here is derived from an EMBL/GenBank/DDBJ whole genome shotgun (WGS) entry which is preliminary data.</text>
</comment>
<protein>
    <submittedName>
        <fullName evidence="1">Uncharacterized protein</fullName>
    </submittedName>
</protein>